<dbReference type="SUPFAM" id="SSF102588">
    <property type="entry name" value="LmbE-like"/>
    <property type="match status" value="1"/>
</dbReference>
<dbReference type="EMBL" id="AP011801">
    <property type="protein sequence ID" value="BAL58603.1"/>
    <property type="molecule type" value="Genomic_DNA"/>
</dbReference>
<gene>
    <name evidence="1" type="ORF">HGMM_OP2C153</name>
</gene>
<dbReference type="Pfam" id="PF02585">
    <property type="entry name" value="PIG-L"/>
    <property type="match status" value="1"/>
</dbReference>
<dbReference type="InterPro" id="IPR003737">
    <property type="entry name" value="GlcNAc_PI_deacetylase-related"/>
</dbReference>
<proteinExistence type="predicted"/>
<accession>H5SR86</accession>
<dbReference type="PANTHER" id="PTHR12993">
    <property type="entry name" value="N-ACETYLGLUCOSAMINYL-PHOSPHATIDYLINOSITOL DE-N-ACETYLASE-RELATED"/>
    <property type="match status" value="1"/>
</dbReference>
<protein>
    <submittedName>
        <fullName evidence="1">Hypothetical conserved protein</fullName>
    </submittedName>
</protein>
<evidence type="ECO:0000313" key="1">
    <source>
        <dbReference type="EMBL" id="BAL58603.1"/>
    </source>
</evidence>
<dbReference type="PANTHER" id="PTHR12993:SF29">
    <property type="entry name" value="BLR3841 PROTEIN"/>
    <property type="match status" value="1"/>
</dbReference>
<dbReference type="GO" id="GO:0016811">
    <property type="term" value="F:hydrolase activity, acting on carbon-nitrogen (but not peptide) bonds, in linear amides"/>
    <property type="evidence" value="ECO:0007669"/>
    <property type="project" value="TreeGrafter"/>
</dbReference>
<name>H5SR86_ACEAU</name>
<reference evidence="1" key="1">
    <citation type="journal article" date="2005" name="Environ. Microbiol.">
        <title>Genetic and functional properties of uncultivated thermophilic crenarchaeotes from a subsurface gold mine as revealed by analysis of genome fragments.</title>
        <authorList>
            <person name="Nunoura T."/>
            <person name="Hirayama H."/>
            <person name="Takami H."/>
            <person name="Oida H."/>
            <person name="Nishi S."/>
            <person name="Shimamura S."/>
            <person name="Suzuki Y."/>
            <person name="Inagaki F."/>
            <person name="Takai K."/>
            <person name="Nealson K.H."/>
            <person name="Horikoshi K."/>
        </authorList>
    </citation>
    <scope>NUCLEOTIDE SEQUENCE</scope>
</reference>
<dbReference type="InterPro" id="IPR024078">
    <property type="entry name" value="LmbE-like_dom_sf"/>
</dbReference>
<sequence length="283" mass="32891">MLVIAPHPDDEVLATGGVIQEHLRKGHVVKVLLVTCGDGQRRGLLLPPKHFLRLGERRYRESLKALEIVGVHEKRVIALGYPDRSLAHLRPDVAQPYKSPYTKVCAVPYAWAYRPGAPYTYHELLTDLQEILMTERPSVIYLPHPWDRHSDHQAVYHFTRTALHKLGLHAQTRHYLIHYGAWPLPAGKYFDKPLRPPRSLRDHAHWLAHELSEKQIARKCQAVQCYRSQMHYIEDHLFSYVRRTELFDLQPLSSLTRQKPRLARLPRLLIGLRRARSSALSHE</sequence>
<reference evidence="1" key="2">
    <citation type="journal article" date="2012" name="PLoS ONE">
        <title>A Deeply Branching Thermophilic Bacterium with an Ancient Acetyl-CoA Pathway Dominates a Subsurface Ecosystem.</title>
        <authorList>
            <person name="Takami H."/>
            <person name="Noguchi H."/>
            <person name="Takaki Y."/>
            <person name="Uchiyama I."/>
            <person name="Toyoda A."/>
            <person name="Nishi S."/>
            <person name="Chee G.-J."/>
            <person name="Arai W."/>
            <person name="Nunoura T."/>
            <person name="Itoh T."/>
            <person name="Hattori M."/>
            <person name="Takai K."/>
        </authorList>
    </citation>
    <scope>NUCLEOTIDE SEQUENCE</scope>
</reference>
<dbReference type="AlphaFoldDB" id="H5SR86"/>
<dbReference type="Gene3D" id="3.40.50.10320">
    <property type="entry name" value="LmbE-like"/>
    <property type="match status" value="1"/>
</dbReference>
<organism evidence="1">
    <name type="scientific">Acetithermum autotrophicum</name>
    <dbReference type="NCBI Taxonomy" id="1446466"/>
    <lineage>
        <taxon>Bacteria</taxon>
        <taxon>Candidatus Bipolaricaulota</taxon>
        <taxon>Candidatus Acetithermum</taxon>
    </lineage>
</organism>